<dbReference type="InterPro" id="IPR001245">
    <property type="entry name" value="Ser-Thr/Tyr_kinase_cat_dom"/>
</dbReference>
<dbReference type="Proteomes" id="UP000054248">
    <property type="component" value="Unassembled WGS sequence"/>
</dbReference>
<dbReference type="Gene3D" id="1.25.40.10">
    <property type="entry name" value="Tetratricopeptide repeat domain"/>
    <property type="match status" value="2"/>
</dbReference>
<dbReference type="InterPro" id="IPR051681">
    <property type="entry name" value="Ser/Thr_Kinases-Pseudokinases"/>
</dbReference>
<dbReference type="PROSITE" id="PS50011">
    <property type="entry name" value="PROTEIN_KINASE_DOM"/>
    <property type="match status" value="1"/>
</dbReference>
<dbReference type="SUPFAM" id="SSF56112">
    <property type="entry name" value="Protein kinase-like (PK-like)"/>
    <property type="match status" value="1"/>
</dbReference>
<dbReference type="STRING" id="1051891.A0A0C3QL75"/>
<dbReference type="SUPFAM" id="SSF48452">
    <property type="entry name" value="TPR-like"/>
    <property type="match status" value="2"/>
</dbReference>
<evidence type="ECO:0000256" key="1">
    <source>
        <dbReference type="PROSITE-ProRule" id="PRU00339"/>
    </source>
</evidence>
<accession>A0A0C3QL75</accession>
<dbReference type="PROSITE" id="PS50005">
    <property type="entry name" value="TPR"/>
    <property type="match status" value="1"/>
</dbReference>
<dbReference type="InterPro" id="IPR008271">
    <property type="entry name" value="Ser/Thr_kinase_AS"/>
</dbReference>
<evidence type="ECO:0000259" key="3">
    <source>
        <dbReference type="PROSITE" id="PS50011"/>
    </source>
</evidence>
<reference evidence="4 5" key="1">
    <citation type="submission" date="2014-04" db="EMBL/GenBank/DDBJ databases">
        <authorList>
            <consortium name="DOE Joint Genome Institute"/>
            <person name="Kuo A."/>
            <person name="Girlanda M."/>
            <person name="Perotto S."/>
            <person name="Kohler A."/>
            <person name="Nagy L.G."/>
            <person name="Floudas D."/>
            <person name="Copeland A."/>
            <person name="Barry K.W."/>
            <person name="Cichocki N."/>
            <person name="Veneault-Fourrey C."/>
            <person name="LaButti K."/>
            <person name="Lindquist E.A."/>
            <person name="Lipzen A."/>
            <person name="Lundell T."/>
            <person name="Morin E."/>
            <person name="Murat C."/>
            <person name="Sun H."/>
            <person name="Tunlid A."/>
            <person name="Henrissat B."/>
            <person name="Grigoriev I.V."/>
            <person name="Hibbett D.S."/>
            <person name="Martin F."/>
            <person name="Nordberg H.P."/>
            <person name="Cantor M.N."/>
            <person name="Hua S.X."/>
        </authorList>
    </citation>
    <scope>NUCLEOTIDE SEQUENCE [LARGE SCALE GENOMIC DNA]</scope>
    <source>
        <strain evidence="4 5">MUT 4182</strain>
    </source>
</reference>
<keyword evidence="5" id="KW-1185">Reference proteome</keyword>
<dbReference type="Pfam" id="PF13424">
    <property type="entry name" value="TPR_12"/>
    <property type="match status" value="3"/>
</dbReference>
<feature type="repeat" description="TPR" evidence="1">
    <location>
        <begin position="521"/>
        <end position="554"/>
    </location>
</feature>
<evidence type="ECO:0000313" key="5">
    <source>
        <dbReference type="Proteomes" id="UP000054248"/>
    </source>
</evidence>
<dbReference type="InterPro" id="IPR011009">
    <property type="entry name" value="Kinase-like_dom_sf"/>
</dbReference>
<evidence type="ECO:0000313" key="4">
    <source>
        <dbReference type="EMBL" id="KIO28291.1"/>
    </source>
</evidence>
<reference evidence="5" key="2">
    <citation type="submission" date="2015-01" db="EMBL/GenBank/DDBJ databases">
        <title>Evolutionary Origins and Diversification of the Mycorrhizal Mutualists.</title>
        <authorList>
            <consortium name="DOE Joint Genome Institute"/>
            <consortium name="Mycorrhizal Genomics Consortium"/>
            <person name="Kohler A."/>
            <person name="Kuo A."/>
            <person name="Nagy L.G."/>
            <person name="Floudas D."/>
            <person name="Copeland A."/>
            <person name="Barry K.W."/>
            <person name="Cichocki N."/>
            <person name="Veneault-Fourrey C."/>
            <person name="LaButti K."/>
            <person name="Lindquist E.A."/>
            <person name="Lipzen A."/>
            <person name="Lundell T."/>
            <person name="Morin E."/>
            <person name="Murat C."/>
            <person name="Riley R."/>
            <person name="Ohm R."/>
            <person name="Sun H."/>
            <person name="Tunlid A."/>
            <person name="Henrissat B."/>
            <person name="Grigoriev I.V."/>
            <person name="Hibbett D.S."/>
            <person name="Martin F."/>
        </authorList>
    </citation>
    <scope>NUCLEOTIDE SEQUENCE [LARGE SCALE GENOMIC DNA]</scope>
    <source>
        <strain evidence="5">MUT 4182</strain>
    </source>
</reference>
<feature type="region of interest" description="Disordered" evidence="2">
    <location>
        <begin position="1"/>
        <end position="27"/>
    </location>
</feature>
<name>A0A0C3QL75_9AGAM</name>
<sequence length="702" mass="78260">MSDPLPKLPESYNHPDRASPQDDERESLEKRLGAIELNDLQSSTDSQQPRRIKLSARHLLERLSRMRLEIAQINFIPHGSQAKGGYAQVVLATLSLDDGSSPVSEKQVAVKKFLFKDSVDDEKFLRAFANELRILDGLDHPHIVKIIGFVEDMKNRTTWLVFPWEANGNVREFLLSGKWELPERVSLIQDVASGVKYLHSRQPAIRHGDLKSLNILVNSDHRAVITDFGSARIQTDAGGFETTSGSRRRQAASTDSDPTEYDGSPEVTFSTANAELTLTGPGWSFRWAAPEVFLNEEEPCLASDMWALGWIAWEVITNNYPFPEAKTNGFIIIKVIQGLLPSLYDDDQLSEIGQLCYVMVRCWKPEPKERLSAAECQSALQWIPSVVPRTGSEGLTQPRSAALLVGLGNMRRLQSRFREALNLLEEGFAIAQSTGDRRVMAFALFLSADCHDWLLDYDEAEKSCSHSLEISASIEHRLGQANALQKLGEIREARWNLAQAEESFHQALDIYTSIGHSLGRANASKGLGEIYKKQLDYAKAVEYFHQSLDVFKSIEDSLGQANTLSRLGEIQQAQSSYVEAEESFNQALHIYTSIGNSLGQANALGGLGEIHRTQSNHAEAEEYFGQALAIYAKIGDDQGRANSLLELGEIFLRQARYSEAKSSLDEAAQVSTQIGYKWAQNRSAELLAEVLEAEKLPTEPRH</sequence>
<dbReference type="InterPro" id="IPR019734">
    <property type="entry name" value="TPR_rpt"/>
</dbReference>
<dbReference type="SMART" id="SM00028">
    <property type="entry name" value="TPR"/>
    <property type="match status" value="7"/>
</dbReference>
<dbReference type="PROSITE" id="PS00108">
    <property type="entry name" value="PROTEIN_KINASE_ST"/>
    <property type="match status" value="1"/>
</dbReference>
<dbReference type="EMBL" id="KN822996">
    <property type="protein sequence ID" value="KIO28291.1"/>
    <property type="molecule type" value="Genomic_DNA"/>
</dbReference>
<dbReference type="HOGENOM" id="CLU_000288_7_37_1"/>
<dbReference type="SMART" id="SM00220">
    <property type="entry name" value="S_TKc"/>
    <property type="match status" value="1"/>
</dbReference>
<dbReference type="InterPro" id="IPR011990">
    <property type="entry name" value="TPR-like_helical_dom_sf"/>
</dbReference>
<feature type="compositionally biased region" description="Polar residues" evidence="2">
    <location>
        <begin position="241"/>
        <end position="256"/>
    </location>
</feature>
<dbReference type="PANTHER" id="PTHR44329:SF214">
    <property type="entry name" value="PROTEIN KINASE DOMAIN-CONTAINING PROTEIN"/>
    <property type="match status" value="1"/>
</dbReference>
<protein>
    <recommendedName>
        <fullName evidence="3">Protein kinase domain-containing protein</fullName>
    </recommendedName>
</protein>
<feature type="compositionally biased region" description="Basic and acidic residues" evidence="2">
    <location>
        <begin position="13"/>
        <end position="27"/>
    </location>
</feature>
<evidence type="ECO:0000256" key="2">
    <source>
        <dbReference type="SAM" id="MobiDB-lite"/>
    </source>
</evidence>
<dbReference type="PANTHER" id="PTHR44329">
    <property type="entry name" value="SERINE/THREONINE-PROTEIN KINASE TNNI3K-RELATED"/>
    <property type="match status" value="1"/>
</dbReference>
<dbReference type="OrthoDB" id="539810at2759"/>
<dbReference type="Pfam" id="PF07714">
    <property type="entry name" value="PK_Tyr_Ser-Thr"/>
    <property type="match status" value="2"/>
</dbReference>
<keyword evidence="1" id="KW-0802">TPR repeat</keyword>
<dbReference type="GO" id="GO:0005524">
    <property type="term" value="F:ATP binding"/>
    <property type="evidence" value="ECO:0007669"/>
    <property type="project" value="InterPro"/>
</dbReference>
<dbReference type="AlphaFoldDB" id="A0A0C3QL75"/>
<dbReference type="InterPro" id="IPR000719">
    <property type="entry name" value="Prot_kinase_dom"/>
</dbReference>
<dbReference type="GO" id="GO:0004674">
    <property type="term" value="F:protein serine/threonine kinase activity"/>
    <property type="evidence" value="ECO:0007669"/>
    <property type="project" value="TreeGrafter"/>
</dbReference>
<proteinExistence type="predicted"/>
<gene>
    <name evidence="4" type="ORF">M407DRAFT_22500</name>
</gene>
<organism evidence="4 5">
    <name type="scientific">Tulasnella calospora MUT 4182</name>
    <dbReference type="NCBI Taxonomy" id="1051891"/>
    <lineage>
        <taxon>Eukaryota</taxon>
        <taxon>Fungi</taxon>
        <taxon>Dikarya</taxon>
        <taxon>Basidiomycota</taxon>
        <taxon>Agaricomycotina</taxon>
        <taxon>Agaricomycetes</taxon>
        <taxon>Cantharellales</taxon>
        <taxon>Tulasnellaceae</taxon>
        <taxon>Tulasnella</taxon>
    </lineage>
</organism>
<feature type="domain" description="Protein kinase" evidence="3">
    <location>
        <begin position="75"/>
        <end position="383"/>
    </location>
</feature>
<feature type="region of interest" description="Disordered" evidence="2">
    <location>
        <begin position="236"/>
        <end position="264"/>
    </location>
</feature>
<dbReference type="Gene3D" id="1.10.510.10">
    <property type="entry name" value="Transferase(Phosphotransferase) domain 1"/>
    <property type="match status" value="1"/>
</dbReference>